<sequence>MFFFLSKAIDFLVMPLSIILLFLVYGFFAKNNKRKKWAIGLALISLYLTSNSYLVIKALNAWEPKVTSMQQIQGTYDVGVLLSGGLIAGSKPYSDLVSIGDNGDRVLQTFRLYKAGKIKKILITGASLEYQMKLRKGETREAAALMVQWGVPASDIMFEEKARNTRENAKYSAAILKQKFPSGRYMLITSAFHMRRARGCFEKAGIKVDIFPADYHGGYNDISFNTLVIPDANAFADFSILWHELVGYIVYKIAGYS</sequence>
<dbReference type="PANTHER" id="PTHR30336">
    <property type="entry name" value="INNER MEMBRANE PROTEIN, PROBABLE PERMEASE"/>
    <property type="match status" value="1"/>
</dbReference>
<feature type="transmembrane region" description="Helical" evidence="1">
    <location>
        <begin position="12"/>
        <end position="28"/>
    </location>
</feature>
<name>A0ABM8USD1_9BACT</name>
<accession>A0ABM8USD1</accession>
<dbReference type="PANTHER" id="PTHR30336:SF4">
    <property type="entry name" value="ENVELOPE BIOGENESIS FACTOR ELYC"/>
    <property type="match status" value="1"/>
</dbReference>
<gene>
    <name evidence="3" type="ORF">DYBT9623_03126</name>
</gene>
<evidence type="ECO:0000313" key="3">
    <source>
        <dbReference type="EMBL" id="CAG5070580.1"/>
    </source>
</evidence>
<dbReference type="EMBL" id="CAJRAU010000004">
    <property type="protein sequence ID" value="CAG5070580.1"/>
    <property type="molecule type" value="Genomic_DNA"/>
</dbReference>
<evidence type="ECO:0000259" key="2">
    <source>
        <dbReference type="Pfam" id="PF02698"/>
    </source>
</evidence>
<dbReference type="Gene3D" id="3.40.50.620">
    <property type="entry name" value="HUPs"/>
    <property type="match status" value="1"/>
</dbReference>
<evidence type="ECO:0000256" key="1">
    <source>
        <dbReference type="SAM" id="Phobius"/>
    </source>
</evidence>
<dbReference type="RefSeq" id="WP_215234452.1">
    <property type="nucleotide sequence ID" value="NZ_CAJRAU010000004.1"/>
</dbReference>
<keyword evidence="1" id="KW-0812">Transmembrane</keyword>
<dbReference type="Pfam" id="PF02698">
    <property type="entry name" value="DUF218"/>
    <property type="match status" value="1"/>
</dbReference>
<keyword evidence="1" id="KW-1133">Transmembrane helix</keyword>
<protein>
    <recommendedName>
        <fullName evidence="2">DUF218 domain-containing protein</fullName>
    </recommendedName>
</protein>
<dbReference type="CDD" id="cd06259">
    <property type="entry name" value="YdcF-like"/>
    <property type="match status" value="1"/>
</dbReference>
<dbReference type="Proteomes" id="UP000679725">
    <property type="component" value="Unassembled WGS sequence"/>
</dbReference>
<dbReference type="InterPro" id="IPR003848">
    <property type="entry name" value="DUF218"/>
</dbReference>
<feature type="transmembrane region" description="Helical" evidence="1">
    <location>
        <begin position="37"/>
        <end position="56"/>
    </location>
</feature>
<organism evidence="3 4">
    <name type="scientific">Dyadobacter linearis</name>
    <dbReference type="NCBI Taxonomy" id="2823330"/>
    <lineage>
        <taxon>Bacteria</taxon>
        <taxon>Pseudomonadati</taxon>
        <taxon>Bacteroidota</taxon>
        <taxon>Cytophagia</taxon>
        <taxon>Cytophagales</taxon>
        <taxon>Spirosomataceae</taxon>
        <taxon>Dyadobacter</taxon>
    </lineage>
</organism>
<dbReference type="InterPro" id="IPR051599">
    <property type="entry name" value="Cell_Envelope_Assoc"/>
</dbReference>
<reference evidence="3 4" key="1">
    <citation type="submission" date="2021-04" db="EMBL/GenBank/DDBJ databases">
        <authorList>
            <person name="Rodrigo-Torres L."/>
            <person name="Arahal R. D."/>
            <person name="Lucena T."/>
        </authorList>
    </citation>
    <scope>NUCLEOTIDE SEQUENCE [LARGE SCALE GENOMIC DNA]</scope>
    <source>
        <strain evidence="3 4">CECT 9623</strain>
    </source>
</reference>
<keyword evidence="1" id="KW-0472">Membrane</keyword>
<comment type="caution">
    <text evidence="3">The sequence shown here is derived from an EMBL/GenBank/DDBJ whole genome shotgun (WGS) entry which is preliminary data.</text>
</comment>
<feature type="domain" description="DUF218" evidence="2">
    <location>
        <begin position="80"/>
        <end position="247"/>
    </location>
</feature>
<proteinExistence type="predicted"/>
<evidence type="ECO:0000313" key="4">
    <source>
        <dbReference type="Proteomes" id="UP000679725"/>
    </source>
</evidence>
<dbReference type="InterPro" id="IPR014729">
    <property type="entry name" value="Rossmann-like_a/b/a_fold"/>
</dbReference>
<keyword evidence="4" id="KW-1185">Reference proteome</keyword>